<evidence type="ECO:0000313" key="1">
    <source>
        <dbReference type="EMBL" id="MDR6968748.1"/>
    </source>
</evidence>
<keyword evidence="2" id="KW-1185">Reference proteome</keyword>
<accession>A0ABU1TSA6</accession>
<organism evidence="1 2">
    <name type="scientific">Flavobacterium arsenatis</name>
    <dbReference type="NCBI Taxonomy" id="1484332"/>
    <lineage>
        <taxon>Bacteria</taxon>
        <taxon>Pseudomonadati</taxon>
        <taxon>Bacteroidota</taxon>
        <taxon>Flavobacteriia</taxon>
        <taxon>Flavobacteriales</taxon>
        <taxon>Flavobacteriaceae</taxon>
        <taxon>Flavobacterium</taxon>
    </lineage>
</organism>
<protein>
    <recommendedName>
        <fullName evidence="3">Lipoprotein</fullName>
    </recommendedName>
</protein>
<reference evidence="1 2" key="1">
    <citation type="submission" date="2023-07" db="EMBL/GenBank/DDBJ databases">
        <title>Sorghum-associated microbial communities from plants grown in Nebraska, USA.</title>
        <authorList>
            <person name="Schachtman D."/>
        </authorList>
    </citation>
    <scope>NUCLEOTIDE SEQUENCE [LARGE SCALE GENOMIC DNA]</scope>
    <source>
        <strain evidence="1 2">3773</strain>
    </source>
</reference>
<dbReference type="EMBL" id="JAVDVI010000012">
    <property type="protein sequence ID" value="MDR6968748.1"/>
    <property type="molecule type" value="Genomic_DNA"/>
</dbReference>
<sequence length="174" mass="20151">MKAIKIISFVAVLTLFFNCENKNNINQLVVSIDAVIKTTDSINTYYTTDNSIEFNDKQSFWTKIKGSKKNQKIQIVFPDSIQPKQIRLDFGRNISQPEIIINEVKFTYKNKNFTAKGEEVYYLFRVDDSNTTIDKLTGSLERKEKNQIVGPSLYPNGDELFKTLNQLYSKKDQK</sequence>
<gene>
    <name evidence="1" type="ORF">J2X31_002774</name>
</gene>
<name>A0ABU1TSA6_9FLAO</name>
<proteinExistence type="predicted"/>
<evidence type="ECO:0000313" key="2">
    <source>
        <dbReference type="Proteomes" id="UP001255185"/>
    </source>
</evidence>
<comment type="caution">
    <text evidence="1">The sequence shown here is derived from an EMBL/GenBank/DDBJ whole genome shotgun (WGS) entry which is preliminary data.</text>
</comment>
<dbReference type="RefSeq" id="WP_310027353.1">
    <property type="nucleotide sequence ID" value="NZ_JAVDVI010000012.1"/>
</dbReference>
<dbReference type="Proteomes" id="UP001255185">
    <property type="component" value="Unassembled WGS sequence"/>
</dbReference>
<evidence type="ECO:0008006" key="3">
    <source>
        <dbReference type="Google" id="ProtNLM"/>
    </source>
</evidence>